<evidence type="ECO:0000256" key="3">
    <source>
        <dbReference type="ARBA" id="ARBA00022833"/>
    </source>
</evidence>
<dbReference type="InterPro" id="IPR001841">
    <property type="entry name" value="Znf_RING"/>
</dbReference>
<evidence type="ECO:0000259" key="7">
    <source>
        <dbReference type="PROSITE" id="PS50089"/>
    </source>
</evidence>
<keyword evidence="3" id="KW-0862">Zinc</keyword>
<evidence type="ECO:0000313" key="9">
    <source>
        <dbReference type="Proteomes" id="UP001521785"/>
    </source>
</evidence>
<reference evidence="8 9" key="1">
    <citation type="submission" date="2024-02" db="EMBL/GenBank/DDBJ databases">
        <title>De novo assembly and annotation of 12 fungi associated with fruit tree decline syndrome in Ontario, Canada.</title>
        <authorList>
            <person name="Sulman M."/>
            <person name="Ellouze W."/>
            <person name="Ilyukhin E."/>
        </authorList>
    </citation>
    <scope>NUCLEOTIDE SEQUENCE [LARGE SCALE GENOMIC DNA]</scope>
    <source>
        <strain evidence="8 9">M42-189</strain>
    </source>
</reference>
<dbReference type="Gene3D" id="3.30.40.10">
    <property type="entry name" value="Zinc/RING finger domain, C3HC4 (zinc finger)"/>
    <property type="match status" value="1"/>
</dbReference>
<accession>A0ABR3QKZ9</accession>
<dbReference type="SMART" id="SM00184">
    <property type="entry name" value="RING"/>
    <property type="match status" value="1"/>
</dbReference>
<comment type="caution">
    <text evidence="8">The sequence shown here is derived from an EMBL/GenBank/DDBJ whole genome shotgun (WGS) entry which is preliminary data.</text>
</comment>
<dbReference type="SUPFAM" id="SSF57850">
    <property type="entry name" value="RING/U-box"/>
    <property type="match status" value="1"/>
</dbReference>
<dbReference type="SMART" id="SM00744">
    <property type="entry name" value="RINGv"/>
    <property type="match status" value="1"/>
</dbReference>
<evidence type="ECO:0000256" key="6">
    <source>
        <dbReference type="SAM" id="MobiDB-lite"/>
    </source>
</evidence>
<dbReference type="CDD" id="cd16454">
    <property type="entry name" value="RING-H2_PA-TM-RING"/>
    <property type="match status" value="1"/>
</dbReference>
<feature type="domain" description="RING-type" evidence="7">
    <location>
        <begin position="155"/>
        <end position="201"/>
    </location>
</feature>
<dbReference type="Proteomes" id="UP001521785">
    <property type="component" value="Unassembled WGS sequence"/>
</dbReference>
<evidence type="ECO:0000256" key="5">
    <source>
        <dbReference type="SAM" id="Coils"/>
    </source>
</evidence>
<gene>
    <name evidence="8" type="ORF">SLS60_011248</name>
</gene>
<dbReference type="Pfam" id="PF13639">
    <property type="entry name" value="zf-RING_2"/>
    <property type="match status" value="1"/>
</dbReference>
<feature type="region of interest" description="Disordered" evidence="6">
    <location>
        <begin position="111"/>
        <end position="132"/>
    </location>
</feature>
<evidence type="ECO:0000256" key="4">
    <source>
        <dbReference type="PROSITE-ProRule" id="PRU00175"/>
    </source>
</evidence>
<dbReference type="EMBL" id="JAKJXO020000020">
    <property type="protein sequence ID" value="KAL1592832.1"/>
    <property type="molecule type" value="Genomic_DNA"/>
</dbReference>
<name>A0ABR3QKZ9_9PLEO</name>
<dbReference type="PANTHER" id="PTHR45969">
    <property type="entry name" value="RING ZINC FINGER PROTEIN-RELATED"/>
    <property type="match status" value="1"/>
</dbReference>
<dbReference type="InterPro" id="IPR011016">
    <property type="entry name" value="Znf_RING-CH"/>
</dbReference>
<feature type="coiled-coil region" evidence="5">
    <location>
        <begin position="231"/>
        <end position="258"/>
    </location>
</feature>
<keyword evidence="9" id="KW-1185">Reference proteome</keyword>
<keyword evidence="5" id="KW-0175">Coiled coil</keyword>
<dbReference type="InterPro" id="IPR013083">
    <property type="entry name" value="Znf_RING/FYVE/PHD"/>
</dbReference>
<proteinExistence type="predicted"/>
<evidence type="ECO:0000313" key="8">
    <source>
        <dbReference type="EMBL" id="KAL1592832.1"/>
    </source>
</evidence>
<protein>
    <recommendedName>
        <fullName evidence="7">RING-type domain-containing protein</fullName>
    </recommendedName>
</protein>
<organism evidence="8 9">
    <name type="scientific">Paraconiothyrium brasiliense</name>
    <dbReference type="NCBI Taxonomy" id="300254"/>
    <lineage>
        <taxon>Eukaryota</taxon>
        <taxon>Fungi</taxon>
        <taxon>Dikarya</taxon>
        <taxon>Ascomycota</taxon>
        <taxon>Pezizomycotina</taxon>
        <taxon>Dothideomycetes</taxon>
        <taxon>Pleosporomycetidae</taxon>
        <taxon>Pleosporales</taxon>
        <taxon>Massarineae</taxon>
        <taxon>Didymosphaeriaceae</taxon>
        <taxon>Paraconiothyrium</taxon>
    </lineage>
</organism>
<evidence type="ECO:0000256" key="2">
    <source>
        <dbReference type="ARBA" id="ARBA00022771"/>
    </source>
</evidence>
<keyword evidence="1" id="KW-0479">Metal-binding</keyword>
<evidence type="ECO:0000256" key="1">
    <source>
        <dbReference type="ARBA" id="ARBA00022723"/>
    </source>
</evidence>
<sequence length="415" mass="47185">MGNQISTTYNDFFRNLDEEAVLNSTSAEVRDQAQTLQLQSGLRLDHNITPDAQDANGSTVDQEDMALDWNDIVVEDLSDPDIGDSTLQNPVATSDVMSAIQFFARVQVPVTADDEEQNEDLPSRDEFMDPNNPNPGLLILTDPRATARPSEDDICSVCREDMEALDGLEVIVSCGHIFHRPCLDTWLQTPTSGHGTCPLCRCVLFTIPSAEDDDDDGEALSYPDSWLRARFEELLARIRDLHTRVHELNDTRQRLEDTTTAFVLSGHENLLYEERDRLRADYLAVARLSAARGPGYEDTEAARLVQLGEHNERNRQFANDLIRSRARQDGRNKDTDLFEHDHALLRRFDESDRRFGDLLTRFIDEALSRAEAEQAAFRTLLAESYADDMLSRRRVLTDDEFGLMMREYDLWPADL</sequence>
<keyword evidence="2 4" id="KW-0863">Zinc-finger</keyword>
<dbReference type="PROSITE" id="PS50089">
    <property type="entry name" value="ZF_RING_2"/>
    <property type="match status" value="1"/>
</dbReference>
<dbReference type="PANTHER" id="PTHR45969:SF81">
    <property type="entry name" value="OS08G0157400 PROTEIN"/>
    <property type="match status" value="1"/>
</dbReference>